<evidence type="ECO:0000313" key="2">
    <source>
        <dbReference type="EMBL" id="RNT34300.1"/>
    </source>
</evidence>
<comment type="caution">
    <text evidence="2">The sequence shown here is derived from an EMBL/GenBank/DDBJ whole genome shotgun (WGS) entry which is preliminary data.</text>
</comment>
<sequence length="175" mass="20692">MEMENISFQDIDKSVEILKNNMIKYHYNIATPLPQEIQEFIQSDVPPADWNEIKKNIHKDIKTLFDEVEEVKYFYTKIDGLEFNAATIYGFSQIADGEMLWSNIYTMNFYNRDNEIFIDPDLKDNIVIGEDSMSYFLYNMECKTFEIRDKIAPGVLESFIEFNGILKYIIRTTEL</sequence>
<dbReference type="RefSeq" id="WP_032622941.1">
    <property type="nucleotide sequence ID" value="NZ_BLPJ02000002.1"/>
</dbReference>
<proteinExistence type="predicted"/>
<evidence type="ECO:0000313" key="3">
    <source>
        <dbReference type="Proteomes" id="UP000255291"/>
    </source>
</evidence>
<accession>A0AAX1WC16</accession>
<organism evidence="2 4">
    <name type="scientific">Enterobacter roggenkampii</name>
    <dbReference type="NCBI Taxonomy" id="1812935"/>
    <lineage>
        <taxon>Bacteria</taxon>
        <taxon>Pseudomonadati</taxon>
        <taxon>Pseudomonadota</taxon>
        <taxon>Gammaproteobacteria</taxon>
        <taxon>Enterobacterales</taxon>
        <taxon>Enterobacteriaceae</taxon>
        <taxon>Enterobacter</taxon>
        <taxon>Enterobacter cloacae complex</taxon>
    </lineage>
</organism>
<dbReference type="EMBL" id="QRBW01000001">
    <property type="protein sequence ID" value="RDT61930.1"/>
    <property type="molecule type" value="Genomic_DNA"/>
</dbReference>
<gene>
    <name evidence="2" type="ORF">B9059_022795</name>
    <name evidence="1" type="ORF">DXF87_00200</name>
</gene>
<dbReference type="Proteomes" id="UP000255291">
    <property type="component" value="Unassembled WGS sequence"/>
</dbReference>
<evidence type="ECO:0008006" key="5">
    <source>
        <dbReference type="Google" id="ProtNLM"/>
    </source>
</evidence>
<name>A0AAX1WC16_9ENTR</name>
<reference evidence="2 4" key="2">
    <citation type="submission" date="2018-10" db="EMBL/GenBank/DDBJ databases">
        <authorList>
            <person name="Vanduin D."/>
            <person name="Fouts D."/>
            <person name="Wright M."/>
            <person name="Sutton G."/>
            <person name="Nguyen K."/>
            <person name="Kreiswirth B."/>
            <person name="Chen L."/>
            <person name="Rojas L."/>
            <person name="Hujer A."/>
            <person name="Hujer K."/>
            <person name="Bonomo R."/>
            <person name="Adams M."/>
        </authorList>
    </citation>
    <scope>NUCLEOTIDE SEQUENCE [LARGE SCALE GENOMIC DNA]</scope>
    <source>
        <strain evidence="2 4">CRK0054</strain>
    </source>
</reference>
<reference evidence="1 3" key="1">
    <citation type="submission" date="2018-07" db="EMBL/GenBank/DDBJ databases">
        <title>The use of a cohorting ward and systematic surveillance cultures for the control of a Klebsiella pneumoniae carbapenemase (KPC)-producing Enterobacteriaceae outbreak.</title>
        <authorList>
            <person name="Doi Y."/>
        </authorList>
    </citation>
    <scope>NUCLEOTIDE SEQUENCE [LARGE SCALE GENOMIC DNA]</scope>
    <source>
        <strain evidence="1 3">1-RC-17-04017</strain>
    </source>
</reference>
<dbReference type="AlphaFoldDB" id="A0AAX1WC16"/>
<evidence type="ECO:0000313" key="1">
    <source>
        <dbReference type="EMBL" id="RDT61930.1"/>
    </source>
</evidence>
<dbReference type="NCBIfam" id="NF038335">
    <property type="entry name" value="YPO0640_fam"/>
    <property type="match status" value="1"/>
</dbReference>
<protein>
    <recommendedName>
        <fullName evidence="5">SMI1/KNR4 family protein</fullName>
    </recommendedName>
</protein>
<evidence type="ECO:0000313" key="4">
    <source>
        <dbReference type="Proteomes" id="UP000286098"/>
    </source>
</evidence>
<dbReference type="EMBL" id="NEYZ02000089">
    <property type="protein sequence ID" value="RNT34300.1"/>
    <property type="molecule type" value="Genomic_DNA"/>
</dbReference>
<dbReference type="Proteomes" id="UP000286098">
    <property type="component" value="Unassembled WGS sequence"/>
</dbReference>